<dbReference type="InterPro" id="IPR050829">
    <property type="entry name" value="CorA_MIT"/>
</dbReference>
<evidence type="ECO:0000256" key="1">
    <source>
        <dbReference type="ARBA" id="ARBA00004141"/>
    </source>
</evidence>
<proteinExistence type="inferred from homology"/>
<evidence type="ECO:0000313" key="8">
    <source>
        <dbReference type="Proteomes" id="UP001595615"/>
    </source>
</evidence>
<dbReference type="EMBL" id="JBHRXV010000011">
    <property type="protein sequence ID" value="MFC3713804.1"/>
    <property type="molecule type" value="Genomic_DNA"/>
</dbReference>
<evidence type="ECO:0000313" key="7">
    <source>
        <dbReference type="EMBL" id="MFC3713804.1"/>
    </source>
</evidence>
<evidence type="ECO:0000256" key="5">
    <source>
        <dbReference type="ARBA" id="ARBA00023136"/>
    </source>
</evidence>
<dbReference type="Gene3D" id="1.20.58.340">
    <property type="entry name" value="Magnesium transport protein CorA, transmembrane region"/>
    <property type="match status" value="2"/>
</dbReference>
<dbReference type="CDD" id="cd12837">
    <property type="entry name" value="EcCorA-like_u1"/>
    <property type="match status" value="1"/>
</dbReference>
<accession>A0ABV7XGG1</accession>
<keyword evidence="8" id="KW-1185">Reference proteome</keyword>
<evidence type="ECO:0000256" key="6">
    <source>
        <dbReference type="SAM" id="Phobius"/>
    </source>
</evidence>
<protein>
    <submittedName>
        <fullName evidence="7">Magnesium transporter CorA family protein</fullName>
    </submittedName>
</protein>
<dbReference type="PANTHER" id="PTHR47685">
    <property type="entry name" value="MAGNESIUM TRANSPORT PROTEIN CORA"/>
    <property type="match status" value="1"/>
</dbReference>
<dbReference type="SUPFAM" id="SSF143865">
    <property type="entry name" value="CorA soluble domain-like"/>
    <property type="match status" value="1"/>
</dbReference>
<gene>
    <name evidence="7" type="ORF">ACFOMD_14605</name>
</gene>
<name>A0ABV7XGG1_9SPHN</name>
<evidence type="ECO:0000256" key="4">
    <source>
        <dbReference type="ARBA" id="ARBA00022989"/>
    </source>
</evidence>
<comment type="similarity">
    <text evidence="2">Belongs to the CorA metal ion transporter (MIT) (TC 1.A.35) family.</text>
</comment>
<dbReference type="InterPro" id="IPR002523">
    <property type="entry name" value="MgTranspt_CorA/ZnTranspt_ZntB"/>
</dbReference>
<dbReference type="InterPro" id="IPR045861">
    <property type="entry name" value="CorA_cytoplasmic_dom"/>
</dbReference>
<evidence type="ECO:0000256" key="3">
    <source>
        <dbReference type="ARBA" id="ARBA00022692"/>
    </source>
</evidence>
<dbReference type="SUPFAM" id="SSF144083">
    <property type="entry name" value="Magnesium transport protein CorA, transmembrane region"/>
    <property type="match status" value="1"/>
</dbReference>
<comment type="subcellular location">
    <subcellularLocation>
        <location evidence="1">Membrane</location>
        <topology evidence="1">Multi-pass membrane protein</topology>
    </subcellularLocation>
</comment>
<feature type="transmembrane region" description="Helical" evidence="6">
    <location>
        <begin position="268"/>
        <end position="292"/>
    </location>
</feature>
<comment type="caution">
    <text evidence="7">The sequence shown here is derived from an EMBL/GenBank/DDBJ whole genome shotgun (WGS) entry which is preliminary data.</text>
</comment>
<dbReference type="Gene3D" id="3.30.460.20">
    <property type="entry name" value="CorA soluble domain-like"/>
    <property type="match status" value="1"/>
</dbReference>
<dbReference type="Pfam" id="PF01544">
    <property type="entry name" value="CorA"/>
    <property type="match status" value="1"/>
</dbReference>
<feature type="transmembrane region" description="Helical" evidence="6">
    <location>
        <begin position="304"/>
        <end position="324"/>
    </location>
</feature>
<keyword evidence="3 6" id="KW-0812">Transmembrane</keyword>
<dbReference type="Proteomes" id="UP001595615">
    <property type="component" value="Unassembled WGS sequence"/>
</dbReference>
<reference evidence="8" key="1">
    <citation type="journal article" date="2019" name="Int. J. Syst. Evol. Microbiol.">
        <title>The Global Catalogue of Microorganisms (GCM) 10K type strain sequencing project: providing services to taxonomists for standard genome sequencing and annotation.</title>
        <authorList>
            <consortium name="The Broad Institute Genomics Platform"/>
            <consortium name="The Broad Institute Genome Sequencing Center for Infectious Disease"/>
            <person name="Wu L."/>
            <person name="Ma J."/>
        </authorList>
    </citation>
    <scope>NUCLEOTIDE SEQUENCE [LARGE SCALE GENOMIC DNA]</scope>
    <source>
        <strain evidence="8">KCTC 42644</strain>
    </source>
</reference>
<dbReference type="PANTHER" id="PTHR47685:SF1">
    <property type="entry name" value="MAGNESIUM TRANSPORT PROTEIN CORA"/>
    <property type="match status" value="1"/>
</dbReference>
<sequence length="330" mass="36740">MLRVFRPGIGEETVIDAAVPGAALSPDAMWIDLFEPTREEEVLVETTLGFQVPTREEMAEIEPSSRFYQEGGSVFLTANVMSGIDAGDPVSTPVSFVLAPRHLVTVRYADPRPFRSFATHIGQSPMMCGTAPMTLIGLLDAIVDRLADTLEVVQADIDRTSRAVFRRDKVGGRRRARMSNAMLHELMLRIGDDQDLLAKTRDSLNSMGRLMRYLALPAFIREDGELREHVKGLGRDVTSLIEHSAFLSTNISFMLDASLGLINIEQNAIIKIFSVAAVIFLPPTLVASIYGMNFDHMPELRWLLGYPYALAMMAMSAVLPYLFFKRKGWL</sequence>
<organism evidence="7 8">
    <name type="scientific">Sphingoaurantiacus capsulatus</name>
    <dbReference type="NCBI Taxonomy" id="1771310"/>
    <lineage>
        <taxon>Bacteria</taxon>
        <taxon>Pseudomonadati</taxon>
        <taxon>Pseudomonadota</taxon>
        <taxon>Alphaproteobacteria</taxon>
        <taxon>Sphingomonadales</taxon>
        <taxon>Sphingosinicellaceae</taxon>
        <taxon>Sphingoaurantiacus</taxon>
    </lineage>
</organism>
<dbReference type="InterPro" id="IPR045863">
    <property type="entry name" value="CorA_TM1_TM2"/>
</dbReference>
<keyword evidence="4 6" id="KW-1133">Transmembrane helix</keyword>
<evidence type="ECO:0000256" key="2">
    <source>
        <dbReference type="ARBA" id="ARBA00009765"/>
    </source>
</evidence>
<dbReference type="RefSeq" id="WP_380862656.1">
    <property type="nucleotide sequence ID" value="NZ_JBHRXV010000011.1"/>
</dbReference>
<keyword evidence="5 6" id="KW-0472">Membrane</keyword>